<feature type="region of interest" description="Disordered" evidence="1">
    <location>
        <begin position="1"/>
        <end position="20"/>
    </location>
</feature>
<proteinExistence type="evidence at transcript level"/>
<dbReference type="EMBL" id="BT069902">
    <property type="protein sequence ID" value="ACN36799.1"/>
    <property type="molecule type" value="mRNA"/>
</dbReference>
<dbReference type="AlphaFoldDB" id="C0PNN3"/>
<evidence type="ECO:0000313" key="2">
    <source>
        <dbReference type="EMBL" id="ACN36799.1"/>
    </source>
</evidence>
<name>C0PNN3_MAIZE</name>
<evidence type="ECO:0000256" key="1">
    <source>
        <dbReference type="SAM" id="MobiDB-lite"/>
    </source>
</evidence>
<sequence length="91" mass="10334">MSHCSKSSGHFIPSPEATEHSGLYCGRSPRIMTDIPSNANTNLSSISFVKGVCILLRVKSHSTLWQHVFWAVVHLRCTNFFMRSYIIHENK</sequence>
<protein>
    <submittedName>
        <fullName evidence="2">Uncharacterized protein</fullName>
    </submittedName>
</protein>
<reference evidence="2" key="1">
    <citation type="journal article" date="2009" name="PLoS Genet.">
        <title>Sequencing, mapping, and analysis of 27,455 maize full-length cDNAs.</title>
        <authorList>
            <person name="Soderlund C."/>
            <person name="Descour A."/>
            <person name="Kudrna D."/>
            <person name="Bomhoff M."/>
            <person name="Boyd L."/>
            <person name="Currie J."/>
            <person name="Angelova A."/>
            <person name="Collura K."/>
            <person name="Wissotski M."/>
            <person name="Ashley E."/>
            <person name="Morrow D."/>
            <person name="Fernandes J."/>
            <person name="Walbot V."/>
            <person name="Yu Y."/>
        </authorList>
    </citation>
    <scope>NUCLEOTIDE SEQUENCE</scope>
    <source>
        <strain evidence="2">B73</strain>
    </source>
</reference>
<accession>C0PNN3</accession>
<organism evidence="2">
    <name type="scientific">Zea mays</name>
    <name type="common">Maize</name>
    <dbReference type="NCBI Taxonomy" id="4577"/>
    <lineage>
        <taxon>Eukaryota</taxon>
        <taxon>Viridiplantae</taxon>
        <taxon>Streptophyta</taxon>
        <taxon>Embryophyta</taxon>
        <taxon>Tracheophyta</taxon>
        <taxon>Spermatophyta</taxon>
        <taxon>Magnoliopsida</taxon>
        <taxon>Liliopsida</taxon>
        <taxon>Poales</taxon>
        <taxon>Poaceae</taxon>
        <taxon>PACMAD clade</taxon>
        <taxon>Panicoideae</taxon>
        <taxon>Andropogonodae</taxon>
        <taxon>Andropogoneae</taxon>
        <taxon>Tripsacinae</taxon>
        <taxon>Zea</taxon>
    </lineage>
</organism>